<sequence>MGREEIDYEQALRESIVAFLTSVGIWDSYDVLEKHPILFTDEARRLGRHIADDVREDVDPLVAAHIDAQLELLRDAQSLGMTKAFSKRFTASLDKRVAAAEDALQRFLGGGHLDTLDEAIALWREVVTAWDDRIREFQALGATELADHFTAYSFHLLCRAALALRYGFVRHRGGVGLLDEAIGHLERARRIPSDDADRVAECWMEMGRVFVLRHRLNGDPADRDRAADAYQSVMRRTRPGSLKRREALAGLQGVSPA</sequence>
<dbReference type="EMBL" id="JACHGN010000015">
    <property type="protein sequence ID" value="MBB5136764.1"/>
    <property type="molecule type" value="Genomic_DNA"/>
</dbReference>
<evidence type="ECO:0000313" key="1">
    <source>
        <dbReference type="EMBL" id="MBB5136764.1"/>
    </source>
</evidence>
<evidence type="ECO:0000313" key="2">
    <source>
        <dbReference type="Proteomes" id="UP000578449"/>
    </source>
</evidence>
<accession>A0A840P608</accession>
<comment type="caution">
    <text evidence="1">The sequence shown here is derived from an EMBL/GenBank/DDBJ whole genome shotgun (WGS) entry which is preliminary data.</text>
</comment>
<dbReference type="Proteomes" id="UP000578449">
    <property type="component" value="Unassembled WGS sequence"/>
</dbReference>
<keyword evidence="2" id="KW-1185">Reference proteome</keyword>
<reference evidence="1 2" key="1">
    <citation type="submission" date="2020-08" db="EMBL/GenBank/DDBJ databases">
        <title>Genomic Encyclopedia of Type Strains, Phase IV (KMG-IV): sequencing the most valuable type-strain genomes for metagenomic binning, comparative biology and taxonomic classification.</title>
        <authorList>
            <person name="Goeker M."/>
        </authorList>
    </citation>
    <scope>NUCLEOTIDE SEQUENCE [LARGE SCALE GENOMIC DNA]</scope>
    <source>
        <strain evidence="1 2">DSM 45615</strain>
    </source>
</reference>
<name>A0A840P608_9ACTN</name>
<dbReference type="AlphaFoldDB" id="A0A840P608"/>
<proteinExistence type="predicted"/>
<gene>
    <name evidence="1" type="ORF">HNP84_006515</name>
</gene>
<evidence type="ECO:0008006" key="3">
    <source>
        <dbReference type="Google" id="ProtNLM"/>
    </source>
</evidence>
<organism evidence="1 2">
    <name type="scientific">Thermocatellispora tengchongensis</name>
    <dbReference type="NCBI Taxonomy" id="1073253"/>
    <lineage>
        <taxon>Bacteria</taxon>
        <taxon>Bacillati</taxon>
        <taxon>Actinomycetota</taxon>
        <taxon>Actinomycetes</taxon>
        <taxon>Streptosporangiales</taxon>
        <taxon>Streptosporangiaceae</taxon>
        <taxon>Thermocatellispora</taxon>
    </lineage>
</organism>
<dbReference type="RefSeq" id="WP_185053636.1">
    <property type="nucleotide sequence ID" value="NZ_BAABIX010000008.1"/>
</dbReference>
<protein>
    <recommendedName>
        <fullName evidence="3">Tetratricopeptide repeat protein</fullName>
    </recommendedName>
</protein>